<evidence type="ECO:0000256" key="2">
    <source>
        <dbReference type="SAM" id="MobiDB-lite"/>
    </source>
</evidence>
<dbReference type="EMBL" id="CP136522">
    <property type="protein sequence ID" value="WOT04254.1"/>
    <property type="molecule type" value="Genomic_DNA"/>
</dbReference>
<dbReference type="Proteomes" id="UP001529491">
    <property type="component" value="Chromosome"/>
</dbReference>
<proteinExistence type="predicted"/>
<feature type="region of interest" description="Disordered" evidence="2">
    <location>
        <begin position="49"/>
        <end position="69"/>
    </location>
</feature>
<name>A0ABZ0JWW8_9GAMM</name>
<evidence type="ECO:0000313" key="4">
    <source>
        <dbReference type="Proteomes" id="UP001529491"/>
    </source>
</evidence>
<protein>
    <recommendedName>
        <fullName evidence="5">KfrA N-terminal DNA-binding domain-containing protein</fullName>
    </recommendedName>
</protein>
<sequence length="115" mass="12630">MSPLDQVLRAAKQLSDEGRTPTLALIKTKLGVSVPLPVLIQGLQQYKTMSSTDRDSINNSAKEAPELEPQLANAEQLKIAELEKNITMLKKQLLSMDKRLAQLESTSIEQNGASQ</sequence>
<keyword evidence="1" id="KW-0175">Coiled coil</keyword>
<dbReference type="RefSeq" id="WP_310471882.1">
    <property type="nucleotide sequence ID" value="NZ_CP136522.1"/>
</dbReference>
<evidence type="ECO:0000313" key="3">
    <source>
        <dbReference type="EMBL" id="WOT04254.1"/>
    </source>
</evidence>
<feature type="compositionally biased region" description="Polar residues" evidence="2">
    <location>
        <begin position="49"/>
        <end position="61"/>
    </location>
</feature>
<evidence type="ECO:0000256" key="1">
    <source>
        <dbReference type="SAM" id="Coils"/>
    </source>
</evidence>
<evidence type="ECO:0008006" key="5">
    <source>
        <dbReference type="Google" id="ProtNLM"/>
    </source>
</evidence>
<organism evidence="3 4">
    <name type="scientific">Shewanella youngdeokensis</name>
    <dbReference type="NCBI Taxonomy" id="2999068"/>
    <lineage>
        <taxon>Bacteria</taxon>
        <taxon>Pseudomonadati</taxon>
        <taxon>Pseudomonadota</taxon>
        <taxon>Gammaproteobacteria</taxon>
        <taxon>Alteromonadales</taxon>
        <taxon>Shewanellaceae</taxon>
        <taxon>Shewanella</taxon>
    </lineage>
</organism>
<keyword evidence="4" id="KW-1185">Reference proteome</keyword>
<feature type="coiled-coil region" evidence="1">
    <location>
        <begin position="72"/>
        <end position="106"/>
    </location>
</feature>
<gene>
    <name evidence="3" type="ORF">RGE70_13050</name>
</gene>
<accession>A0ABZ0JWW8</accession>
<reference evidence="3 4" key="1">
    <citation type="submission" date="2023-10" db="EMBL/GenBank/DDBJ databases">
        <title>Complete genome sequence of Shewanella sp. DAU334.</title>
        <authorList>
            <person name="Lee Y.-S."/>
            <person name="Jeong H.-R."/>
            <person name="Hwang E.-J."/>
            <person name="Choi Y.-L."/>
            <person name="Kim G.-D."/>
        </authorList>
    </citation>
    <scope>NUCLEOTIDE SEQUENCE [LARGE SCALE GENOMIC DNA]</scope>
    <source>
        <strain evidence="3 4">DAU334</strain>
    </source>
</reference>